<dbReference type="PANTHER" id="PTHR18901">
    <property type="entry name" value="2-DEOXYGLUCOSE-6-PHOSPHATE PHOSPHATASE 2"/>
    <property type="match status" value="1"/>
</dbReference>
<dbReference type="PANTHER" id="PTHR18901:SF38">
    <property type="entry name" value="PSEUDOURIDINE-5'-PHOSPHATASE"/>
    <property type="match status" value="1"/>
</dbReference>
<dbReference type="RefSeq" id="WP_244299814.1">
    <property type="nucleotide sequence ID" value="NZ_AP019791.1"/>
</dbReference>
<dbReference type="PRINTS" id="PR00413">
    <property type="entry name" value="HADHALOGNASE"/>
</dbReference>
<dbReference type="Proteomes" id="UP000318065">
    <property type="component" value="Chromosome"/>
</dbReference>
<dbReference type="Gene3D" id="1.10.150.240">
    <property type="entry name" value="Putative phosphatase, domain 2"/>
    <property type="match status" value="1"/>
</dbReference>
<evidence type="ECO:0000313" key="1">
    <source>
        <dbReference type="EMBL" id="BBL78328.1"/>
    </source>
</evidence>
<gene>
    <name evidence="1" type="ORF">RxyAA322_01820</name>
</gene>
<reference evidence="1" key="1">
    <citation type="journal article" date="2019" name="Microbiol. Resour. Announc.">
        <title>Complete Genome Sequence of Rubrobacter xylanophilus Strain AA3-22, Isolated from Arima Onsen in Japan.</title>
        <authorList>
            <person name="Tomariguchi N."/>
            <person name="Miyazaki K."/>
        </authorList>
    </citation>
    <scope>NUCLEOTIDE SEQUENCE [LARGE SCALE GENOMIC DNA]</scope>
    <source>
        <strain evidence="1">AA3-22</strain>
    </source>
</reference>
<dbReference type="NCBIfam" id="TIGR01549">
    <property type="entry name" value="HAD-SF-IA-v1"/>
    <property type="match status" value="1"/>
</dbReference>
<dbReference type="SFLD" id="SFLDG01135">
    <property type="entry name" value="C1.5.6:_HAD__Beta-PGM__Phospha"/>
    <property type="match status" value="1"/>
</dbReference>
<dbReference type="Gene3D" id="3.40.50.1000">
    <property type="entry name" value="HAD superfamily/HAD-like"/>
    <property type="match status" value="1"/>
</dbReference>
<organism evidence="1 2">
    <name type="scientific">Rubrobacter xylanophilus</name>
    <dbReference type="NCBI Taxonomy" id="49319"/>
    <lineage>
        <taxon>Bacteria</taxon>
        <taxon>Bacillati</taxon>
        <taxon>Actinomycetota</taxon>
        <taxon>Rubrobacteria</taxon>
        <taxon>Rubrobacterales</taxon>
        <taxon>Rubrobacteraceae</taxon>
        <taxon>Rubrobacter</taxon>
    </lineage>
</organism>
<dbReference type="InterPro" id="IPR006439">
    <property type="entry name" value="HAD-SF_hydro_IA"/>
</dbReference>
<proteinExistence type="predicted"/>
<dbReference type="InterPro" id="IPR023214">
    <property type="entry name" value="HAD_sf"/>
</dbReference>
<name>A0A510HEH8_9ACTN</name>
<dbReference type="SFLD" id="SFLDS00003">
    <property type="entry name" value="Haloacid_Dehalogenase"/>
    <property type="match status" value="1"/>
</dbReference>
<protein>
    <submittedName>
        <fullName evidence="1">Haloacid dehalogenase</fullName>
    </submittedName>
</protein>
<dbReference type="InterPro" id="IPR023198">
    <property type="entry name" value="PGP-like_dom2"/>
</dbReference>
<accession>A0A510HEH8</accession>
<dbReference type="SFLD" id="SFLDG01129">
    <property type="entry name" value="C1.5:_HAD__Beta-PGM__Phosphata"/>
    <property type="match status" value="1"/>
</dbReference>
<dbReference type="InterPro" id="IPR036412">
    <property type="entry name" value="HAD-like_sf"/>
</dbReference>
<evidence type="ECO:0000313" key="2">
    <source>
        <dbReference type="Proteomes" id="UP000318065"/>
    </source>
</evidence>
<dbReference type="SUPFAM" id="SSF56784">
    <property type="entry name" value="HAD-like"/>
    <property type="match status" value="1"/>
</dbReference>
<sequence length="227" mass="24798">MDRDRAAGRGGIEAVVFDMDGVLVDSEQLWDAARREVAKETGGRWHAGATEAMMGMSSLEWSRYMHEVIGVPLPPEEISEAVVERLLGLYEKHLPLMPGAREAVGRLAERWPLGLASSSNRPVIDRVLRLSGLDRHFRATVSSEEVRRGKPAPDVYLEAARRLGVEPGRCAAVEDSTNGILAAKSAGMRVISIPNREFPPKEEALRAADAVAGSLEELTPRLVLGER</sequence>
<dbReference type="Pfam" id="PF00702">
    <property type="entry name" value="Hydrolase"/>
    <property type="match status" value="1"/>
</dbReference>
<keyword evidence="2" id="KW-1185">Reference proteome</keyword>
<dbReference type="NCBIfam" id="TIGR01509">
    <property type="entry name" value="HAD-SF-IA-v3"/>
    <property type="match status" value="1"/>
</dbReference>
<dbReference type="CDD" id="cd07505">
    <property type="entry name" value="HAD_BPGM-like"/>
    <property type="match status" value="1"/>
</dbReference>
<dbReference type="EMBL" id="AP019791">
    <property type="protein sequence ID" value="BBL78328.1"/>
    <property type="molecule type" value="Genomic_DNA"/>
</dbReference>
<dbReference type="AlphaFoldDB" id="A0A510HEH8"/>